<evidence type="ECO:0000313" key="2">
    <source>
        <dbReference type="Proteomes" id="UP000095439"/>
    </source>
</evidence>
<sequence length="57" mass="6536">MAKRKLNYRFHNPNPVEVTADYILKVMIEANAGKVEKILQENMVQVEANECESERSG</sequence>
<name>A0A174B273_9FIRM</name>
<protein>
    <submittedName>
        <fullName evidence="1">Uncharacterized protein</fullName>
    </submittedName>
</protein>
<gene>
    <name evidence="1" type="ORF">ERS852423_01863</name>
</gene>
<organism evidence="1 2">
    <name type="scientific">Dorea longicatena</name>
    <dbReference type="NCBI Taxonomy" id="88431"/>
    <lineage>
        <taxon>Bacteria</taxon>
        <taxon>Bacillati</taxon>
        <taxon>Bacillota</taxon>
        <taxon>Clostridia</taxon>
        <taxon>Lachnospirales</taxon>
        <taxon>Lachnospiraceae</taxon>
        <taxon>Dorea</taxon>
    </lineage>
</organism>
<dbReference type="AlphaFoldDB" id="A0A174B273"/>
<evidence type="ECO:0000313" key="1">
    <source>
        <dbReference type="EMBL" id="CUN94927.1"/>
    </source>
</evidence>
<proteinExistence type="predicted"/>
<dbReference type="EMBL" id="CYYY01000008">
    <property type="protein sequence ID" value="CUN94927.1"/>
    <property type="molecule type" value="Genomic_DNA"/>
</dbReference>
<accession>A0A174B273</accession>
<reference evidence="1 2" key="1">
    <citation type="submission" date="2015-09" db="EMBL/GenBank/DDBJ databases">
        <authorList>
            <consortium name="Pathogen Informatics"/>
        </authorList>
    </citation>
    <scope>NUCLEOTIDE SEQUENCE [LARGE SCALE GENOMIC DNA]</scope>
    <source>
        <strain evidence="1 2">2789STDY5608866</strain>
    </source>
</reference>
<dbReference type="RefSeq" id="WP_173477501.1">
    <property type="nucleotide sequence ID" value="NZ_CABIWY010000008.1"/>
</dbReference>
<dbReference type="Proteomes" id="UP000095439">
    <property type="component" value="Unassembled WGS sequence"/>
</dbReference>